<feature type="compositionally biased region" description="Basic and acidic residues" evidence="1">
    <location>
        <begin position="280"/>
        <end position="300"/>
    </location>
</feature>
<feature type="compositionally biased region" description="Low complexity" evidence="1">
    <location>
        <begin position="257"/>
        <end position="279"/>
    </location>
</feature>
<feature type="region of interest" description="Disordered" evidence="1">
    <location>
        <begin position="232"/>
        <end position="476"/>
    </location>
</feature>
<feature type="compositionally biased region" description="Low complexity" evidence="1">
    <location>
        <begin position="611"/>
        <end position="625"/>
    </location>
</feature>
<comment type="caution">
    <text evidence="2">The sequence shown here is derived from an EMBL/GenBank/DDBJ whole genome shotgun (WGS) entry which is preliminary data.</text>
</comment>
<evidence type="ECO:0000256" key="1">
    <source>
        <dbReference type="SAM" id="MobiDB-lite"/>
    </source>
</evidence>
<feature type="compositionally biased region" description="Basic residues" evidence="1">
    <location>
        <begin position="301"/>
        <end position="313"/>
    </location>
</feature>
<gene>
    <name evidence="2" type="ORF">BMF94_1526</name>
</gene>
<feature type="compositionally biased region" description="Low complexity" evidence="1">
    <location>
        <begin position="343"/>
        <end position="361"/>
    </location>
</feature>
<dbReference type="OrthoDB" id="2529235at2759"/>
<dbReference type="EMBL" id="PJQD01000015">
    <property type="protein sequence ID" value="POY75453.1"/>
    <property type="molecule type" value="Genomic_DNA"/>
</dbReference>
<feature type="compositionally biased region" description="Acidic residues" evidence="1">
    <location>
        <begin position="564"/>
        <end position="573"/>
    </location>
</feature>
<organism evidence="2 3">
    <name type="scientific">Rhodotorula taiwanensis</name>
    <dbReference type="NCBI Taxonomy" id="741276"/>
    <lineage>
        <taxon>Eukaryota</taxon>
        <taxon>Fungi</taxon>
        <taxon>Dikarya</taxon>
        <taxon>Basidiomycota</taxon>
        <taxon>Pucciniomycotina</taxon>
        <taxon>Microbotryomycetes</taxon>
        <taxon>Sporidiobolales</taxon>
        <taxon>Sporidiobolaceae</taxon>
        <taxon>Rhodotorula</taxon>
    </lineage>
</organism>
<proteinExistence type="predicted"/>
<sequence>MQSPLAAAFDYPVRQDSLSSRTPRRNNAPAVKQHAPSTSTSSSASSSSSSAGPIHAYLYSDDEGHHTRSSSLATDFTTASEHSRNGSTSFSPRKDAFAFSPNAQTTQALRYEARPDSSLVRLRERTRYRSSASFHPTNAYALQGAFGSLSLAEHHDQLDALLTQADGAHSASLSSPTSESETAHLELLAALAATSTTLDTCFCGQEPEEDSIYCSRACAQADALNALCGGGSGGASNSSGAEDAFEPFSTATGGGSSAMRRSSSNYSHQSGSSAFSGSESHYRRIEREETRKATERERAQRRLKSSTRSRRKPAPVSPEDERAEAVAKAARHLFGDGGEDDSSAPSSRRSSRPSLRQLALAQDRGSVLAPRISRSSSSSSPRVTSYSSSVSSHTPASIYSPVSPRESTSSSLASPSDPDQYASASPCIVEPPYSPSPERAPVNELPRGLGFEHPIRPCTPSPRIARPASADESQGGMLVSDIYASYLAATPRGDEPQQRQPHGLLCTPTGLGLGLGPTGGDSLSATPRAAIRGEVPEDEEEDSPTQRGAGGLSDVGLRMLELCASDDEGDEDDVRGRGWAHDESRDSFDARDNGGACWTGGQALQRRMADRSASSSSRRSSTSRSTMDEDRRGYGHTRGKLSFDDVVGILGA</sequence>
<name>A0A2S5BFC8_9BASI</name>
<dbReference type="AlphaFoldDB" id="A0A2S5BFC8"/>
<evidence type="ECO:0000313" key="3">
    <source>
        <dbReference type="Proteomes" id="UP000237144"/>
    </source>
</evidence>
<keyword evidence="3" id="KW-1185">Reference proteome</keyword>
<feature type="region of interest" description="Disordered" evidence="1">
    <location>
        <begin position="1"/>
        <end position="102"/>
    </location>
</feature>
<feature type="compositionally biased region" description="Basic and acidic residues" evidence="1">
    <location>
        <begin position="574"/>
        <end position="592"/>
    </location>
</feature>
<dbReference type="Proteomes" id="UP000237144">
    <property type="component" value="Unassembled WGS sequence"/>
</dbReference>
<protein>
    <recommendedName>
        <fullName evidence="4">Proteophosphoglycan ppg4</fullName>
    </recommendedName>
</protein>
<feature type="compositionally biased region" description="Low complexity" evidence="1">
    <location>
        <begin position="373"/>
        <end position="418"/>
    </location>
</feature>
<accession>A0A2S5BFC8</accession>
<feature type="compositionally biased region" description="Low complexity" evidence="1">
    <location>
        <begin position="37"/>
        <end position="51"/>
    </location>
</feature>
<evidence type="ECO:0008006" key="4">
    <source>
        <dbReference type="Google" id="ProtNLM"/>
    </source>
</evidence>
<reference evidence="2 3" key="1">
    <citation type="journal article" date="2018" name="Front. Microbiol.">
        <title>Prospects for Fungal Bioremediation of Acidic Radioactive Waste Sites: Characterization and Genome Sequence of Rhodotorula taiwanensis MD1149.</title>
        <authorList>
            <person name="Tkavc R."/>
            <person name="Matrosova V.Y."/>
            <person name="Grichenko O.E."/>
            <person name="Gostincar C."/>
            <person name="Volpe R.P."/>
            <person name="Klimenkova P."/>
            <person name="Gaidamakova E.K."/>
            <person name="Zhou C.E."/>
            <person name="Stewart B.J."/>
            <person name="Lyman M.G."/>
            <person name="Malfatti S.A."/>
            <person name="Rubinfeld B."/>
            <person name="Courtot M."/>
            <person name="Singh J."/>
            <person name="Dalgard C.L."/>
            <person name="Hamilton T."/>
            <person name="Frey K.G."/>
            <person name="Gunde-Cimerman N."/>
            <person name="Dugan L."/>
            <person name="Daly M.J."/>
        </authorList>
    </citation>
    <scope>NUCLEOTIDE SEQUENCE [LARGE SCALE GENOMIC DNA]</scope>
    <source>
        <strain evidence="2 3">MD1149</strain>
    </source>
</reference>
<feature type="region of interest" description="Disordered" evidence="1">
    <location>
        <begin position="489"/>
        <end position="639"/>
    </location>
</feature>
<feature type="compositionally biased region" description="Polar residues" evidence="1">
    <location>
        <begin position="69"/>
        <end position="91"/>
    </location>
</feature>
<evidence type="ECO:0000313" key="2">
    <source>
        <dbReference type="EMBL" id="POY75453.1"/>
    </source>
</evidence>